<name>A0A8J3T4U3_9ACTN</name>
<reference evidence="2" key="1">
    <citation type="submission" date="2021-01" db="EMBL/GenBank/DDBJ databases">
        <title>Whole genome shotgun sequence of Planobispora takensis NBRC 109077.</title>
        <authorList>
            <person name="Komaki H."/>
            <person name="Tamura T."/>
        </authorList>
    </citation>
    <scope>NUCLEOTIDE SEQUENCE</scope>
    <source>
        <strain evidence="2">NBRC 109077</strain>
    </source>
</reference>
<evidence type="ECO:0000313" key="3">
    <source>
        <dbReference type="Proteomes" id="UP000634476"/>
    </source>
</evidence>
<evidence type="ECO:0000313" key="2">
    <source>
        <dbReference type="EMBL" id="GII05322.1"/>
    </source>
</evidence>
<comment type="caution">
    <text evidence="2">The sequence shown here is derived from an EMBL/GenBank/DDBJ whole genome shotgun (WGS) entry which is preliminary data.</text>
</comment>
<feature type="region of interest" description="Disordered" evidence="1">
    <location>
        <begin position="91"/>
        <end position="128"/>
    </location>
</feature>
<accession>A0A8J3T4U3</accession>
<gene>
    <name evidence="2" type="ORF">Pta02_73300</name>
</gene>
<keyword evidence="3" id="KW-1185">Reference proteome</keyword>
<dbReference type="Proteomes" id="UP000634476">
    <property type="component" value="Unassembled WGS sequence"/>
</dbReference>
<sequence>MAYLRMPYRPDPGDDGDADERLLFAGLREVRHTIIRIITSHLRDDAAVSWQGYDFDFTGVVFDGADFTHTVFSGSTVSFGDARRWSHPPLLPDPLPAGVLPPRREPYRVETGPVDTVKPEEPAGAETE</sequence>
<protein>
    <submittedName>
        <fullName evidence="2">Uncharacterized protein</fullName>
    </submittedName>
</protein>
<organism evidence="2 3">
    <name type="scientific">Planobispora takensis</name>
    <dbReference type="NCBI Taxonomy" id="1367882"/>
    <lineage>
        <taxon>Bacteria</taxon>
        <taxon>Bacillati</taxon>
        <taxon>Actinomycetota</taxon>
        <taxon>Actinomycetes</taxon>
        <taxon>Streptosporangiales</taxon>
        <taxon>Streptosporangiaceae</taxon>
        <taxon>Planobispora</taxon>
    </lineage>
</organism>
<evidence type="ECO:0000256" key="1">
    <source>
        <dbReference type="SAM" id="MobiDB-lite"/>
    </source>
</evidence>
<dbReference type="EMBL" id="BOOK01000066">
    <property type="protein sequence ID" value="GII05322.1"/>
    <property type="molecule type" value="Genomic_DNA"/>
</dbReference>
<proteinExistence type="predicted"/>
<dbReference type="AlphaFoldDB" id="A0A8J3T4U3"/>